<dbReference type="HAMAP" id="MF_00946">
    <property type="entry name" value="HdeA"/>
    <property type="match status" value="1"/>
</dbReference>
<gene>
    <name evidence="5" type="primary">hdeA</name>
    <name evidence="7" type="ORF">A3Q29_08900</name>
    <name evidence="6" type="ORF">RG298_003583</name>
</gene>
<keyword evidence="3 5" id="KW-1015">Disulfide bond</keyword>
<feature type="disulfide bond" evidence="5">
    <location>
        <begin position="36"/>
        <end position="84"/>
    </location>
</feature>
<keyword evidence="8" id="KW-1185">Reference proteome</keyword>
<name>A0A1S1HRP4_PROST</name>
<dbReference type="RefSeq" id="WP_070929537.1">
    <property type="nucleotide sequence ID" value="NZ_CANMXG010000013.1"/>
</dbReference>
<dbReference type="InterPro" id="IPR024972">
    <property type="entry name" value="HdeA"/>
</dbReference>
<evidence type="ECO:0000313" key="6">
    <source>
        <dbReference type="EMBL" id="EMJ5135811.1"/>
    </source>
</evidence>
<evidence type="ECO:0000256" key="2">
    <source>
        <dbReference type="ARBA" id="ARBA00022764"/>
    </source>
</evidence>
<accession>A0A1S1HRP4</accession>
<comment type="similarity">
    <text evidence="5">Belongs to the HdeA family.</text>
</comment>
<dbReference type="Proteomes" id="UP000179588">
    <property type="component" value="Unassembled WGS sequence"/>
</dbReference>
<keyword evidence="2 5" id="KW-0574">Periplasm</keyword>
<protein>
    <recommendedName>
        <fullName evidence="5">Acid stress chaperone HdeA</fullName>
    </recommendedName>
</protein>
<dbReference type="InterPro" id="IPR038303">
    <property type="entry name" value="HdeA/HdeB_sf"/>
</dbReference>
<evidence type="ECO:0000313" key="8">
    <source>
        <dbReference type="Proteomes" id="UP000179588"/>
    </source>
</evidence>
<dbReference type="GeneID" id="92277278"/>
<comment type="function">
    <text evidence="5">Required for optimal acid stress protection. Exhibits a chaperone-like activity only at low pH by suppressing non-specifically the aggregation of denaturated periplasmic proteins.</text>
</comment>
<comment type="subcellular location">
    <subcellularLocation>
        <location evidence="5">Periplasm</location>
    </subcellularLocation>
</comment>
<dbReference type="InterPro" id="IPR010486">
    <property type="entry name" value="HNS-dep_expression_A/B"/>
</dbReference>
<dbReference type="AlphaFoldDB" id="A0A1S1HRP4"/>
<dbReference type="SUPFAM" id="SSF47752">
    <property type="entry name" value="Protein HNS-dependent expression A, HdeA"/>
    <property type="match status" value="1"/>
</dbReference>
<dbReference type="GO" id="GO:0030288">
    <property type="term" value="C:outer membrane-bounded periplasmic space"/>
    <property type="evidence" value="ECO:0007669"/>
    <property type="project" value="InterPro"/>
</dbReference>
<keyword evidence="1 5" id="KW-0732">Signal</keyword>
<feature type="signal peptide" evidence="5">
    <location>
        <begin position="1"/>
        <end position="21"/>
    </location>
</feature>
<evidence type="ECO:0000256" key="1">
    <source>
        <dbReference type="ARBA" id="ARBA00022729"/>
    </source>
</evidence>
<evidence type="ECO:0000256" key="4">
    <source>
        <dbReference type="ARBA" id="ARBA00023186"/>
    </source>
</evidence>
<dbReference type="OrthoDB" id="7581659at2"/>
<dbReference type="EMBL" id="ABMABF030000014">
    <property type="protein sequence ID" value="EMJ5135811.1"/>
    <property type="molecule type" value="Genomic_DNA"/>
</dbReference>
<keyword evidence="4 5" id="KW-0143">Chaperone</keyword>
<reference evidence="6" key="2">
    <citation type="submission" date="2024-02" db="EMBL/GenBank/DDBJ databases">
        <authorList>
            <consortium name="Clinical and Environmental Microbiology Branch: Whole genome sequencing antimicrobial resistance pathogens in the healthcare setting"/>
        </authorList>
    </citation>
    <scope>NUCLEOTIDE SEQUENCE</scope>
    <source>
        <strain evidence="6">2021GO-0154</strain>
    </source>
</reference>
<dbReference type="EMBL" id="LVIE01000201">
    <property type="protein sequence ID" value="OHT23030.1"/>
    <property type="molecule type" value="Genomic_DNA"/>
</dbReference>
<reference evidence="7 8" key="1">
    <citation type="submission" date="2016-03" db="EMBL/GenBank/DDBJ databases">
        <title>Genome sequence of Providencia stuartii strain, isolated from the salivary glands of larval Lucilia sericata.</title>
        <authorList>
            <person name="Yuan Y."/>
            <person name="Zhang Y."/>
            <person name="Fu S."/>
            <person name="Crippen T.L."/>
            <person name="Visi D."/>
            <person name="Benbow M.E."/>
            <person name="Allen M."/>
            <person name="Tomberlin J.K."/>
            <person name="Sze S.-H."/>
            <person name="Tarone A.M."/>
        </authorList>
    </citation>
    <scope>NUCLEOTIDE SEQUENCE [LARGE SCALE GENOMIC DNA]</scope>
    <source>
        <strain evidence="7 8">Crippen</strain>
    </source>
</reference>
<dbReference type="GO" id="GO:1990451">
    <property type="term" value="P:cellular stress response to acidic pH"/>
    <property type="evidence" value="ECO:0007669"/>
    <property type="project" value="UniProtKB-UniRule"/>
</dbReference>
<evidence type="ECO:0000256" key="3">
    <source>
        <dbReference type="ARBA" id="ARBA00023157"/>
    </source>
</evidence>
<feature type="chain" id="PRO_5010391401" description="Acid stress chaperone HdeA" evidence="5">
    <location>
        <begin position="22"/>
        <end position="101"/>
    </location>
</feature>
<evidence type="ECO:0000313" key="7">
    <source>
        <dbReference type="EMBL" id="OHT23030.1"/>
    </source>
</evidence>
<evidence type="ECO:0000256" key="5">
    <source>
        <dbReference type="HAMAP-Rule" id="MF_00946"/>
    </source>
</evidence>
<dbReference type="Pfam" id="PF06411">
    <property type="entry name" value="HdeA"/>
    <property type="match status" value="1"/>
</dbReference>
<organism evidence="7 8">
    <name type="scientific">Providencia stuartii</name>
    <dbReference type="NCBI Taxonomy" id="588"/>
    <lineage>
        <taxon>Bacteria</taxon>
        <taxon>Pseudomonadati</taxon>
        <taxon>Pseudomonadota</taxon>
        <taxon>Gammaproteobacteria</taxon>
        <taxon>Enterobacterales</taxon>
        <taxon>Morganellaceae</taxon>
        <taxon>Providencia</taxon>
    </lineage>
</organism>
<sequence length="101" mass="11042" precursor="true">MKKYFVIGAVITSLASMSAMAADKKDEAKPVAEWTCEEFLAIDDNFYPTAVGVGELLTKKDKVEDAVLDVDGIQTITPLVIDACKKDTKANFVEQVKKAKQ</sequence>
<dbReference type="Gene3D" id="1.10.890.10">
    <property type="entry name" value="HNS-dependent expression A"/>
    <property type="match status" value="1"/>
</dbReference>
<proteinExistence type="inferred from homology"/>
<comment type="caution">
    <text evidence="7">The sequence shown here is derived from an EMBL/GenBank/DDBJ whole genome shotgun (WGS) entry which is preliminary data.</text>
</comment>
<dbReference type="NCBIfam" id="NF007576">
    <property type="entry name" value="PRK10208.1"/>
    <property type="match status" value="1"/>
</dbReference>
<dbReference type="InterPro" id="IPR036831">
    <property type="entry name" value="HdeA_sf"/>
</dbReference>